<dbReference type="PANTHER" id="PTHR31077:SF1">
    <property type="entry name" value="U4_U6.U5 SMALL NUCLEAR RIBONUCLEOPROTEIN 27 KDA PROTEIN"/>
    <property type="match status" value="1"/>
</dbReference>
<evidence type="ECO:0000256" key="8">
    <source>
        <dbReference type="SAM" id="MobiDB-lite"/>
    </source>
</evidence>
<comment type="caution">
    <text evidence="10">The sequence shown here is derived from an EMBL/GenBank/DDBJ whole genome shotgun (WGS) entry which is preliminary data.</text>
</comment>
<organism evidence="10 11">
    <name type="scientific">Penicillium alfredii</name>
    <dbReference type="NCBI Taxonomy" id="1506179"/>
    <lineage>
        <taxon>Eukaryota</taxon>
        <taxon>Fungi</taxon>
        <taxon>Dikarya</taxon>
        <taxon>Ascomycota</taxon>
        <taxon>Pezizomycotina</taxon>
        <taxon>Eurotiomycetes</taxon>
        <taxon>Eurotiomycetidae</taxon>
        <taxon>Eurotiales</taxon>
        <taxon>Aspergillaceae</taxon>
        <taxon>Penicillium</taxon>
    </lineage>
</organism>
<gene>
    <name evidence="10" type="ORF">NUU61_007265</name>
</gene>
<reference evidence="10" key="2">
    <citation type="journal article" date="2023" name="IMA Fungus">
        <title>Comparative genomic study of the Penicillium genus elucidates a diverse pangenome and 15 lateral gene transfer events.</title>
        <authorList>
            <person name="Petersen C."/>
            <person name="Sorensen T."/>
            <person name="Nielsen M.R."/>
            <person name="Sondergaard T.E."/>
            <person name="Sorensen J.L."/>
            <person name="Fitzpatrick D.A."/>
            <person name="Frisvad J.C."/>
            <person name="Nielsen K.L."/>
        </authorList>
    </citation>
    <scope>NUCLEOTIDE SEQUENCE</scope>
    <source>
        <strain evidence="10">IBT 34128</strain>
    </source>
</reference>
<protein>
    <submittedName>
        <fullName evidence="10">U4/U6.U5 tri-snRNP-associated protein</fullName>
    </submittedName>
</protein>
<feature type="compositionally biased region" description="Basic and acidic residues" evidence="8">
    <location>
        <begin position="21"/>
        <end position="34"/>
    </location>
</feature>
<feature type="domain" description="U4/U6.U5 small nuclear ribonucleoprotein 27kDa protein" evidence="9">
    <location>
        <begin position="182"/>
        <end position="235"/>
    </location>
</feature>
<feature type="compositionally biased region" description="Basic and acidic residues" evidence="8">
    <location>
        <begin position="41"/>
        <end position="55"/>
    </location>
</feature>
<comment type="subcellular location">
    <subcellularLocation>
        <location evidence="2">Nucleus</location>
    </subcellularLocation>
</comment>
<keyword evidence="6" id="KW-0508">mRNA splicing</keyword>
<evidence type="ECO:0000256" key="2">
    <source>
        <dbReference type="ARBA" id="ARBA00004123"/>
    </source>
</evidence>
<evidence type="ECO:0000259" key="9">
    <source>
        <dbReference type="Pfam" id="PF08648"/>
    </source>
</evidence>
<dbReference type="GO" id="GO:0006397">
    <property type="term" value="P:mRNA processing"/>
    <property type="evidence" value="ECO:0007669"/>
    <property type="project" value="UniProtKB-KW"/>
</dbReference>
<dbReference type="OrthoDB" id="21368at2759"/>
<feature type="region of interest" description="Disordered" evidence="8">
    <location>
        <begin position="1"/>
        <end position="169"/>
    </location>
</feature>
<comment type="function">
    <text evidence="1">May play a role in mRNA splicing.</text>
</comment>
<feature type="compositionally biased region" description="Basic and acidic residues" evidence="8">
    <location>
        <begin position="68"/>
        <end position="116"/>
    </location>
</feature>
<dbReference type="Pfam" id="PF08648">
    <property type="entry name" value="SNRNP27"/>
    <property type="match status" value="1"/>
</dbReference>
<evidence type="ECO:0000256" key="5">
    <source>
        <dbReference type="ARBA" id="ARBA00022664"/>
    </source>
</evidence>
<proteinExistence type="inferred from homology"/>
<evidence type="ECO:0000256" key="3">
    <source>
        <dbReference type="ARBA" id="ARBA00008218"/>
    </source>
</evidence>
<dbReference type="PANTHER" id="PTHR31077">
    <property type="entry name" value="U4/U6.U5 SMALL NUCLEAR RIBONUCLEOPROTEIN 27 KDA PROTEIN"/>
    <property type="match status" value="1"/>
</dbReference>
<dbReference type="InterPro" id="IPR013957">
    <property type="entry name" value="SNRNP27"/>
</dbReference>
<evidence type="ECO:0000256" key="1">
    <source>
        <dbReference type="ARBA" id="ARBA00003632"/>
    </source>
</evidence>
<evidence type="ECO:0000256" key="7">
    <source>
        <dbReference type="ARBA" id="ARBA00023242"/>
    </source>
</evidence>
<dbReference type="GeneID" id="81396959"/>
<dbReference type="GO" id="GO:0008380">
    <property type="term" value="P:RNA splicing"/>
    <property type="evidence" value="ECO:0007669"/>
    <property type="project" value="UniProtKB-KW"/>
</dbReference>
<comment type="similarity">
    <text evidence="3">Belongs to the SNUT3 family.</text>
</comment>
<evidence type="ECO:0000313" key="10">
    <source>
        <dbReference type="EMBL" id="KAJ5092395.1"/>
    </source>
</evidence>
<evidence type="ECO:0000256" key="4">
    <source>
        <dbReference type="ARBA" id="ARBA00011825"/>
    </source>
</evidence>
<feature type="compositionally biased region" description="Basic and acidic residues" evidence="8">
    <location>
        <begin position="135"/>
        <end position="154"/>
    </location>
</feature>
<dbReference type="Proteomes" id="UP001141434">
    <property type="component" value="Unassembled WGS sequence"/>
</dbReference>
<sequence length="237" mass="28290">MAEPPAKRARRVDSSTMWDMNDTRTRSPDPESDRVHRHSPPPRDDRRDGTREDRRYRSRSRDRKDRKRERSWSRDRRDRDRDGRGARDRKRSVSRERAYERRGYAPKGDRFRERSRSPVRNGAKSRSRSPPPRGYKSDRRGDRRDPRSREDGRHANGVASGPGRYKEEMDVDFNEDADEDEMEALMRKSMGFTRFRSTKNTKIPGNDIYGVRKEKKIEYRQYMNRIGGFNRPLSPSR</sequence>
<keyword evidence="7" id="KW-0539">Nucleus</keyword>
<dbReference type="GO" id="GO:0071011">
    <property type="term" value="C:precatalytic spliceosome"/>
    <property type="evidence" value="ECO:0007669"/>
    <property type="project" value="TreeGrafter"/>
</dbReference>
<evidence type="ECO:0000256" key="6">
    <source>
        <dbReference type="ARBA" id="ARBA00023187"/>
    </source>
</evidence>
<name>A0A9W9F2Q9_9EURO</name>
<evidence type="ECO:0000313" key="11">
    <source>
        <dbReference type="Proteomes" id="UP001141434"/>
    </source>
</evidence>
<comment type="subunit">
    <text evidence="4">Part of a tri-snRNP complex.</text>
</comment>
<dbReference type="EMBL" id="JAPMSZ010000009">
    <property type="protein sequence ID" value="KAJ5092395.1"/>
    <property type="molecule type" value="Genomic_DNA"/>
</dbReference>
<accession>A0A9W9F2Q9</accession>
<feature type="compositionally biased region" description="Basic residues" evidence="8">
    <location>
        <begin position="56"/>
        <end position="67"/>
    </location>
</feature>
<dbReference type="RefSeq" id="XP_056510590.1">
    <property type="nucleotide sequence ID" value="XM_056657790.1"/>
</dbReference>
<dbReference type="AlphaFoldDB" id="A0A9W9F2Q9"/>
<keyword evidence="5" id="KW-0507">mRNA processing</keyword>
<keyword evidence="11" id="KW-1185">Reference proteome</keyword>
<reference evidence="10" key="1">
    <citation type="submission" date="2022-11" db="EMBL/GenBank/DDBJ databases">
        <authorList>
            <person name="Petersen C."/>
        </authorList>
    </citation>
    <scope>NUCLEOTIDE SEQUENCE</scope>
    <source>
        <strain evidence="10">IBT 34128</strain>
    </source>
</reference>